<gene>
    <name evidence="1" type="primary">yyaC</name>
    <name evidence="1" type="ORF">H7B90_23215</name>
</gene>
<dbReference type="RefSeq" id="WP_185138281.1">
    <property type="nucleotide sequence ID" value="NZ_BORM01000045.1"/>
</dbReference>
<organism evidence="1 2">
    <name type="scientific">Cohnella xylanilytica</name>
    <dbReference type="NCBI Taxonomy" id="557555"/>
    <lineage>
        <taxon>Bacteria</taxon>
        <taxon>Bacillati</taxon>
        <taxon>Bacillota</taxon>
        <taxon>Bacilli</taxon>
        <taxon>Bacillales</taxon>
        <taxon>Paenibacillaceae</taxon>
        <taxon>Cohnella</taxon>
    </lineage>
</organism>
<protein>
    <submittedName>
        <fullName evidence="1">Spore protease YyaC</fullName>
    </submittedName>
</protein>
<dbReference type="InterPro" id="IPR023430">
    <property type="entry name" value="Pept_HybD-like_dom_sf"/>
</dbReference>
<comment type="caution">
    <text evidence="1">The sequence shown here is derived from an EMBL/GenBank/DDBJ whole genome shotgun (WGS) entry which is preliminary data.</text>
</comment>
<dbReference type="NCBIfam" id="TIGR02841">
    <property type="entry name" value="spore_YyaC"/>
    <property type="match status" value="1"/>
</dbReference>
<name>A0A841U3G4_9BACL</name>
<proteinExistence type="predicted"/>
<dbReference type="GO" id="GO:0008233">
    <property type="term" value="F:peptidase activity"/>
    <property type="evidence" value="ECO:0007669"/>
    <property type="project" value="UniProtKB-KW"/>
</dbReference>
<accession>A0A841U3G4</accession>
<keyword evidence="1" id="KW-0378">Hydrolase</keyword>
<keyword evidence="2" id="KW-1185">Reference proteome</keyword>
<reference evidence="1 2" key="1">
    <citation type="submission" date="2020-08" db="EMBL/GenBank/DDBJ databases">
        <title>Cohnella phylogeny.</title>
        <authorList>
            <person name="Dunlap C."/>
        </authorList>
    </citation>
    <scope>NUCLEOTIDE SEQUENCE [LARGE SCALE GENOMIC DNA]</scope>
    <source>
        <strain evidence="1 2">DSM 25239</strain>
    </source>
</reference>
<dbReference type="Pfam" id="PF06866">
    <property type="entry name" value="DUF1256"/>
    <property type="match status" value="1"/>
</dbReference>
<dbReference type="GO" id="GO:0006508">
    <property type="term" value="P:proteolysis"/>
    <property type="evidence" value="ECO:0007669"/>
    <property type="project" value="UniProtKB-KW"/>
</dbReference>
<dbReference type="SUPFAM" id="SSF53163">
    <property type="entry name" value="HybD-like"/>
    <property type="match status" value="1"/>
</dbReference>
<evidence type="ECO:0000313" key="1">
    <source>
        <dbReference type="EMBL" id="MBB6694309.1"/>
    </source>
</evidence>
<sequence>MIRAPIDNGPLKVFYTDPAASLHLSSRLGIYLQRLRPHERIAVVCLGTDRSTGDALGPLAGTALGKFRSSAFDLYGTIADPVHAMNLDSTLERLRQNTRYPFVIGVDASLGKPASVGSIHLDEGPIHPGAGVNKKLTPVGDIHLSGVVNIGGILDHYVLQSTRLHVVMRMADLIARSLYAAIRTYSNERAAE</sequence>
<evidence type="ECO:0000313" key="2">
    <source>
        <dbReference type="Proteomes" id="UP000553776"/>
    </source>
</evidence>
<dbReference type="EMBL" id="JACJVR010000089">
    <property type="protein sequence ID" value="MBB6694309.1"/>
    <property type="molecule type" value="Genomic_DNA"/>
</dbReference>
<dbReference type="InterPro" id="IPR009665">
    <property type="entry name" value="YyaC"/>
</dbReference>
<dbReference type="AlphaFoldDB" id="A0A841U3G4"/>
<dbReference type="Proteomes" id="UP000553776">
    <property type="component" value="Unassembled WGS sequence"/>
</dbReference>
<keyword evidence="1" id="KW-0645">Protease</keyword>